<feature type="domain" description="3-hydroxyisobutyrate dehydrogenase-like NAD-binding" evidence="5">
    <location>
        <begin position="168"/>
        <end position="287"/>
    </location>
</feature>
<keyword evidence="2" id="KW-0520">NAD</keyword>
<dbReference type="GO" id="GO:0051287">
    <property type="term" value="F:NAD binding"/>
    <property type="evidence" value="ECO:0007669"/>
    <property type="project" value="InterPro"/>
</dbReference>
<dbReference type="InterPro" id="IPR006115">
    <property type="entry name" value="6PGDH_NADP-bd"/>
</dbReference>
<proteinExistence type="predicted"/>
<dbReference type="InterPro" id="IPR015815">
    <property type="entry name" value="HIBADH-related"/>
</dbReference>
<dbReference type="EC" id="1.1.1.31" evidence="6"/>
<dbReference type="SUPFAM" id="SSF51735">
    <property type="entry name" value="NAD(P)-binding Rossmann-fold domains"/>
    <property type="match status" value="1"/>
</dbReference>
<gene>
    <name evidence="6" type="ORF">HNQ65_002528</name>
</gene>
<dbReference type="Pfam" id="PF03446">
    <property type="entry name" value="NAD_binding_2"/>
    <property type="match status" value="1"/>
</dbReference>
<evidence type="ECO:0000313" key="7">
    <source>
        <dbReference type="Proteomes" id="UP000590740"/>
    </source>
</evidence>
<dbReference type="GO" id="GO:0050661">
    <property type="term" value="F:NADP binding"/>
    <property type="evidence" value="ECO:0007669"/>
    <property type="project" value="InterPro"/>
</dbReference>
<dbReference type="GO" id="GO:0008442">
    <property type="term" value="F:3-hydroxyisobutyrate dehydrogenase activity"/>
    <property type="evidence" value="ECO:0007669"/>
    <property type="project" value="UniProtKB-EC"/>
</dbReference>
<protein>
    <submittedName>
        <fullName evidence="6">3-hydroxyisobutyrate dehydrogenase</fullName>
        <ecNumber evidence="6">1.1.1.31</ecNumber>
    </submittedName>
</protein>
<dbReference type="Gene3D" id="1.10.1040.10">
    <property type="entry name" value="N-(1-d-carboxylethyl)-l-norvaline Dehydrogenase, domain 2"/>
    <property type="match status" value="1"/>
</dbReference>
<dbReference type="PIRSF" id="PIRSF000103">
    <property type="entry name" value="HIBADH"/>
    <property type="match status" value="1"/>
</dbReference>
<keyword evidence="1 6" id="KW-0560">Oxidoreductase</keyword>
<dbReference type="InterPro" id="IPR029154">
    <property type="entry name" value="HIBADH-like_NADP-bd"/>
</dbReference>
<dbReference type="AlphaFoldDB" id="A0A7W8DKE1"/>
<dbReference type="Gene3D" id="3.40.50.720">
    <property type="entry name" value="NAD(P)-binding Rossmann-like Domain"/>
    <property type="match status" value="1"/>
</dbReference>
<dbReference type="PANTHER" id="PTHR43060:SF15">
    <property type="entry name" value="3-HYDROXYISOBUTYRATE DEHYDROGENASE-LIKE 1, MITOCHONDRIAL-RELATED"/>
    <property type="match status" value="1"/>
</dbReference>
<evidence type="ECO:0000256" key="2">
    <source>
        <dbReference type="ARBA" id="ARBA00023027"/>
    </source>
</evidence>
<dbReference type="InterPro" id="IPR013328">
    <property type="entry name" value="6PGD_dom2"/>
</dbReference>
<sequence length="294" mass="30781">MSQTVAFVGVGKMGANMARRLKDCGYSVTAVLDVNTQAAAELAAELGCKACTSLAEVTAAADVIFTVVTNDAAMRAIFLGSGDNLLTNAKGRIFINCATLSPAIHREVYAAAEKAGAHSLEACMASSISHAREGKLYLMLAGDEAIYQQVQPMIEQMSVNRRFIGGPGRAAEVKALVNMVMNINTAGLAEGLGLAAALGHDLNMIREVFSQTGANSRVLETDSADMVAREHDCWFSAEHAAKDSGIAADVAKTVGLSLPLNDATKAQYEKMVSLGLGGLDKSGIAELTFKGRHA</sequence>
<reference evidence="6 7" key="1">
    <citation type="submission" date="2020-08" db="EMBL/GenBank/DDBJ databases">
        <title>Genomic Encyclopedia of Type Strains, Phase IV (KMG-IV): sequencing the most valuable type-strain genomes for metagenomic binning, comparative biology and taxonomic classification.</title>
        <authorList>
            <person name="Goeker M."/>
        </authorList>
    </citation>
    <scope>NUCLEOTIDE SEQUENCE [LARGE SCALE GENOMIC DNA]</scope>
    <source>
        <strain evidence="6 7">DSM 12252</strain>
    </source>
</reference>
<dbReference type="Pfam" id="PF14833">
    <property type="entry name" value="NAD_binding_11"/>
    <property type="match status" value="1"/>
</dbReference>
<dbReference type="SUPFAM" id="SSF48179">
    <property type="entry name" value="6-phosphogluconate dehydrogenase C-terminal domain-like"/>
    <property type="match status" value="1"/>
</dbReference>
<dbReference type="InterPro" id="IPR036291">
    <property type="entry name" value="NAD(P)-bd_dom_sf"/>
</dbReference>
<dbReference type="Proteomes" id="UP000590740">
    <property type="component" value="Unassembled WGS sequence"/>
</dbReference>
<dbReference type="PANTHER" id="PTHR43060">
    <property type="entry name" value="3-HYDROXYISOBUTYRATE DEHYDROGENASE-LIKE 1, MITOCHONDRIAL-RELATED"/>
    <property type="match status" value="1"/>
</dbReference>
<evidence type="ECO:0000313" key="6">
    <source>
        <dbReference type="EMBL" id="MBB5032945.1"/>
    </source>
</evidence>
<feature type="active site" evidence="3">
    <location>
        <position position="174"/>
    </location>
</feature>
<accession>A0A7W8DKE1</accession>
<evidence type="ECO:0000256" key="3">
    <source>
        <dbReference type="PIRSR" id="PIRSR000103-1"/>
    </source>
</evidence>
<evidence type="ECO:0000259" key="5">
    <source>
        <dbReference type="Pfam" id="PF14833"/>
    </source>
</evidence>
<keyword evidence="7" id="KW-1185">Reference proteome</keyword>
<name>A0A7W8DKE1_9BACT</name>
<evidence type="ECO:0000256" key="1">
    <source>
        <dbReference type="ARBA" id="ARBA00023002"/>
    </source>
</evidence>
<evidence type="ECO:0000259" key="4">
    <source>
        <dbReference type="Pfam" id="PF03446"/>
    </source>
</evidence>
<dbReference type="EMBL" id="JACHIG010000005">
    <property type="protein sequence ID" value="MBB5032945.1"/>
    <property type="molecule type" value="Genomic_DNA"/>
</dbReference>
<dbReference type="InterPro" id="IPR008927">
    <property type="entry name" value="6-PGluconate_DH-like_C_sf"/>
</dbReference>
<comment type="caution">
    <text evidence="6">The sequence shown here is derived from an EMBL/GenBank/DDBJ whole genome shotgun (WGS) entry which is preliminary data.</text>
</comment>
<feature type="domain" description="6-phosphogluconate dehydrogenase NADP-binding" evidence="4">
    <location>
        <begin position="4"/>
        <end position="161"/>
    </location>
</feature>
<organism evidence="6 7">
    <name type="scientific">Prosthecobacter vanneervenii</name>
    <dbReference type="NCBI Taxonomy" id="48466"/>
    <lineage>
        <taxon>Bacteria</taxon>
        <taxon>Pseudomonadati</taxon>
        <taxon>Verrucomicrobiota</taxon>
        <taxon>Verrucomicrobiia</taxon>
        <taxon>Verrucomicrobiales</taxon>
        <taxon>Verrucomicrobiaceae</taxon>
        <taxon>Prosthecobacter</taxon>
    </lineage>
</organism>